<organism evidence="2 3">
    <name type="scientific">Golovinomyces cichoracearum</name>
    <dbReference type="NCBI Taxonomy" id="62708"/>
    <lineage>
        <taxon>Eukaryota</taxon>
        <taxon>Fungi</taxon>
        <taxon>Dikarya</taxon>
        <taxon>Ascomycota</taxon>
        <taxon>Pezizomycotina</taxon>
        <taxon>Leotiomycetes</taxon>
        <taxon>Erysiphales</taxon>
        <taxon>Erysiphaceae</taxon>
        <taxon>Golovinomyces</taxon>
    </lineage>
</organism>
<dbReference type="AlphaFoldDB" id="A0A420IHC1"/>
<dbReference type="Proteomes" id="UP000285326">
    <property type="component" value="Unassembled WGS sequence"/>
</dbReference>
<evidence type="ECO:0000256" key="1">
    <source>
        <dbReference type="SAM" id="Phobius"/>
    </source>
</evidence>
<protein>
    <recommendedName>
        <fullName evidence="4">Transmembrane protein 42</fullName>
    </recommendedName>
</protein>
<proteinExistence type="predicted"/>
<dbReference type="InterPro" id="IPR039632">
    <property type="entry name" value="TMEM42"/>
</dbReference>
<sequence>MVSLRNCASSSTIQPENNLAFAILIKRGGALYSTTSKVTTQWVNEIVINLGLEEFQMSVEITNRVIFFALNLILNGIMWTLFTRALARGTSTTRVSILNTTSNFMVTAVLGWVIFSETLPGLWFVGAAFLIVGNVIIGRGDDRESGIQL</sequence>
<dbReference type="SUPFAM" id="SSF103481">
    <property type="entry name" value="Multidrug resistance efflux transporter EmrE"/>
    <property type="match status" value="1"/>
</dbReference>
<gene>
    <name evidence="2" type="ORF">GcM1_242133</name>
</gene>
<dbReference type="PANTHER" id="PTHR31965">
    <property type="entry name" value="TRANSMEMBRANE PROTEIN 42"/>
    <property type="match status" value="1"/>
</dbReference>
<reference evidence="2 3" key="1">
    <citation type="journal article" date="2018" name="BMC Genomics">
        <title>Comparative genome analyses reveal sequence features reflecting distinct modes of host-adaptation between dicot and monocot powdery mildew.</title>
        <authorList>
            <person name="Wu Y."/>
            <person name="Ma X."/>
            <person name="Pan Z."/>
            <person name="Kale S.D."/>
            <person name="Song Y."/>
            <person name="King H."/>
            <person name="Zhang Q."/>
            <person name="Presley C."/>
            <person name="Deng X."/>
            <person name="Wei C.I."/>
            <person name="Xiao S."/>
        </authorList>
    </citation>
    <scope>NUCLEOTIDE SEQUENCE [LARGE SCALE GENOMIC DNA]</scope>
    <source>
        <strain evidence="2">UMSG1</strain>
    </source>
</reference>
<keyword evidence="1" id="KW-1133">Transmembrane helix</keyword>
<feature type="transmembrane region" description="Helical" evidence="1">
    <location>
        <begin position="65"/>
        <end position="83"/>
    </location>
</feature>
<feature type="transmembrane region" description="Helical" evidence="1">
    <location>
        <begin position="95"/>
        <end position="115"/>
    </location>
</feature>
<keyword evidence="1" id="KW-0472">Membrane</keyword>
<keyword evidence="1" id="KW-0812">Transmembrane</keyword>
<feature type="transmembrane region" description="Helical" evidence="1">
    <location>
        <begin position="121"/>
        <end position="138"/>
    </location>
</feature>
<name>A0A420IHC1_9PEZI</name>
<evidence type="ECO:0000313" key="2">
    <source>
        <dbReference type="EMBL" id="RKF73913.1"/>
    </source>
</evidence>
<dbReference type="EMBL" id="MCBS01024216">
    <property type="protein sequence ID" value="RKF73913.1"/>
    <property type="molecule type" value="Genomic_DNA"/>
</dbReference>
<dbReference type="InterPro" id="IPR037185">
    <property type="entry name" value="EmrE-like"/>
</dbReference>
<evidence type="ECO:0000313" key="3">
    <source>
        <dbReference type="Proteomes" id="UP000285326"/>
    </source>
</evidence>
<dbReference type="PANTHER" id="PTHR31965:SF1">
    <property type="entry name" value="TRANSMEMBRANE PROTEIN 42"/>
    <property type="match status" value="1"/>
</dbReference>
<comment type="caution">
    <text evidence="2">The sequence shown here is derived from an EMBL/GenBank/DDBJ whole genome shotgun (WGS) entry which is preliminary data.</text>
</comment>
<accession>A0A420IHC1</accession>
<evidence type="ECO:0008006" key="4">
    <source>
        <dbReference type="Google" id="ProtNLM"/>
    </source>
</evidence>